<evidence type="ECO:0000256" key="1">
    <source>
        <dbReference type="SAM" id="MobiDB-lite"/>
    </source>
</evidence>
<dbReference type="EMBL" id="JADGJQ010000117">
    <property type="protein sequence ID" value="KAJ3168710.1"/>
    <property type="molecule type" value="Genomic_DNA"/>
</dbReference>
<gene>
    <name evidence="2" type="ORF">HDU87_000955</name>
</gene>
<dbReference type="InterPro" id="IPR011993">
    <property type="entry name" value="PH-like_dom_sf"/>
</dbReference>
<reference evidence="2" key="1">
    <citation type="submission" date="2020-05" db="EMBL/GenBank/DDBJ databases">
        <title>Phylogenomic resolution of chytrid fungi.</title>
        <authorList>
            <person name="Stajich J.E."/>
            <person name="Amses K."/>
            <person name="Simmons R."/>
            <person name="Seto K."/>
            <person name="Myers J."/>
            <person name="Bonds A."/>
            <person name="Quandt C.A."/>
            <person name="Barry K."/>
            <person name="Liu P."/>
            <person name="Grigoriev I."/>
            <person name="Longcore J.E."/>
            <person name="James T.Y."/>
        </authorList>
    </citation>
    <scope>NUCLEOTIDE SEQUENCE</scope>
    <source>
        <strain evidence="2">JEL0379</strain>
    </source>
</reference>
<evidence type="ECO:0008006" key="4">
    <source>
        <dbReference type="Google" id="ProtNLM"/>
    </source>
</evidence>
<dbReference type="Gene3D" id="2.30.29.30">
    <property type="entry name" value="Pleckstrin-homology domain (PH domain)/Phosphotyrosine-binding domain (PTB)"/>
    <property type="match status" value="1"/>
</dbReference>
<feature type="compositionally biased region" description="Polar residues" evidence="1">
    <location>
        <begin position="145"/>
        <end position="160"/>
    </location>
</feature>
<accession>A0AAD5TBJ8</accession>
<organism evidence="2 3">
    <name type="scientific">Geranomyces variabilis</name>
    <dbReference type="NCBI Taxonomy" id="109894"/>
    <lineage>
        <taxon>Eukaryota</taxon>
        <taxon>Fungi</taxon>
        <taxon>Fungi incertae sedis</taxon>
        <taxon>Chytridiomycota</taxon>
        <taxon>Chytridiomycota incertae sedis</taxon>
        <taxon>Chytridiomycetes</taxon>
        <taxon>Spizellomycetales</taxon>
        <taxon>Powellomycetaceae</taxon>
        <taxon>Geranomyces</taxon>
    </lineage>
</organism>
<evidence type="ECO:0000313" key="3">
    <source>
        <dbReference type="Proteomes" id="UP001212152"/>
    </source>
</evidence>
<feature type="compositionally biased region" description="Low complexity" evidence="1">
    <location>
        <begin position="316"/>
        <end position="332"/>
    </location>
</feature>
<proteinExistence type="predicted"/>
<feature type="region of interest" description="Disordered" evidence="1">
    <location>
        <begin position="307"/>
        <end position="341"/>
    </location>
</feature>
<feature type="region of interest" description="Disordered" evidence="1">
    <location>
        <begin position="551"/>
        <end position="570"/>
    </location>
</feature>
<feature type="region of interest" description="Disordered" evidence="1">
    <location>
        <begin position="138"/>
        <end position="160"/>
    </location>
</feature>
<sequence>MKKQRSVRSMKSLLGSTTDFDSSELASSASSAVFARSAGGGGGVGGPSKVLRALHLPASLCNGDSLSPGLWAYVQSSSHANAVDAETLSIAAAYTRIFSANGVQVELPEHLRALPDTVCDDAGGYRGPVGGKALPGMARPGSDRAMSNNGTVNGSIRSNSKISRRPVAGVFATAAAAAGHEVEDQYHSRHRIRRLYLQMNELRLKNSTNAQSVVCRIQIGHQRPCSSVLSLRKEASKGFGLVAQPNEGFVFDMDDTDTRVLIRVHGLPAGYRMSTDHLQHSAHDLLATAAEPHRSKLSLLSGLRRSPTASSLRLDPSGTSTPTTAYTTSSSQYPPPPPPAARVPNSATIEAGPLLGELMFVLPGHLGAGKTTGEYIANSSNGKKEIARVSLVMGAVVDEDYFPEPEADPIPPEPEFGDYLNFLMRTSGASIWRKYWCLLGDNELQIFDFEYREIKPVSRIPLPHITQIHPADPELVCAPHCIELTLSPKHSFADTLPGWTSRVVDSKPSVVVAGGASSLHSHELVAYVTADAADRAVVWMDKIAREKARMAGAGTPVPPRRARKPVAAVA</sequence>
<comment type="caution">
    <text evidence="2">The sequence shown here is derived from an EMBL/GenBank/DDBJ whole genome shotgun (WGS) entry which is preliminary data.</text>
</comment>
<protein>
    <recommendedName>
        <fullName evidence="4">PH domain-containing protein</fullName>
    </recommendedName>
</protein>
<evidence type="ECO:0000313" key="2">
    <source>
        <dbReference type="EMBL" id="KAJ3168710.1"/>
    </source>
</evidence>
<dbReference type="AlphaFoldDB" id="A0AAD5TBJ8"/>
<keyword evidence="3" id="KW-1185">Reference proteome</keyword>
<name>A0AAD5TBJ8_9FUNG</name>
<dbReference type="Proteomes" id="UP001212152">
    <property type="component" value="Unassembled WGS sequence"/>
</dbReference>
<dbReference type="SUPFAM" id="SSF50729">
    <property type="entry name" value="PH domain-like"/>
    <property type="match status" value="1"/>
</dbReference>